<sequence>MFRGEWKSKQKKIDTVKARRRGAIGPRPRLNVPNPNSCSNNAQRFIVKQLDLPMEESTVSKSGKTSGGLVRMARPLRGWWRLAKYQYPVDAFASITAGWWLLFKEYRRVVKFLNGCQSDNIYIISHELRCHQRWRDPNETAVLRFVPSCHLPVMIPRQILIPSSSFTILSTPSRNADPHPAQQMFPR</sequence>
<dbReference type="Proteomes" id="UP000076532">
    <property type="component" value="Unassembled WGS sequence"/>
</dbReference>
<evidence type="ECO:0000313" key="2">
    <source>
        <dbReference type="Proteomes" id="UP000076532"/>
    </source>
</evidence>
<evidence type="ECO:0000313" key="1">
    <source>
        <dbReference type="EMBL" id="KZP32596.1"/>
    </source>
</evidence>
<dbReference type="AlphaFoldDB" id="A0A166VD05"/>
<organism evidence="1 2">
    <name type="scientific">Athelia psychrophila</name>
    <dbReference type="NCBI Taxonomy" id="1759441"/>
    <lineage>
        <taxon>Eukaryota</taxon>
        <taxon>Fungi</taxon>
        <taxon>Dikarya</taxon>
        <taxon>Basidiomycota</taxon>
        <taxon>Agaricomycotina</taxon>
        <taxon>Agaricomycetes</taxon>
        <taxon>Agaricomycetidae</taxon>
        <taxon>Atheliales</taxon>
        <taxon>Atheliaceae</taxon>
        <taxon>Athelia</taxon>
    </lineage>
</organism>
<proteinExistence type="predicted"/>
<accession>A0A166VD05</accession>
<protein>
    <submittedName>
        <fullName evidence="1">Uncharacterized protein</fullName>
    </submittedName>
</protein>
<name>A0A166VD05_9AGAM</name>
<dbReference type="EMBL" id="KV417485">
    <property type="protein sequence ID" value="KZP32596.1"/>
    <property type="molecule type" value="Genomic_DNA"/>
</dbReference>
<keyword evidence="2" id="KW-1185">Reference proteome</keyword>
<reference evidence="1 2" key="1">
    <citation type="journal article" date="2016" name="Mol. Biol. Evol.">
        <title>Comparative Genomics of Early-Diverging Mushroom-Forming Fungi Provides Insights into the Origins of Lignocellulose Decay Capabilities.</title>
        <authorList>
            <person name="Nagy L.G."/>
            <person name="Riley R."/>
            <person name="Tritt A."/>
            <person name="Adam C."/>
            <person name="Daum C."/>
            <person name="Floudas D."/>
            <person name="Sun H."/>
            <person name="Yadav J.S."/>
            <person name="Pangilinan J."/>
            <person name="Larsson K.H."/>
            <person name="Matsuura K."/>
            <person name="Barry K."/>
            <person name="Labutti K."/>
            <person name="Kuo R."/>
            <person name="Ohm R.A."/>
            <person name="Bhattacharya S.S."/>
            <person name="Shirouzu T."/>
            <person name="Yoshinaga Y."/>
            <person name="Martin F.M."/>
            <person name="Grigoriev I.V."/>
            <person name="Hibbett D.S."/>
        </authorList>
    </citation>
    <scope>NUCLEOTIDE SEQUENCE [LARGE SCALE GENOMIC DNA]</scope>
    <source>
        <strain evidence="1 2">CBS 109695</strain>
    </source>
</reference>
<gene>
    <name evidence="1" type="ORF">FIBSPDRAFT_479500</name>
</gene>